<dbReference type="InterPro" id="IPR055438">
    <property type="entry name" value="AstE_AspA_cat"/>
</dbReference>
<evidence type="ECO:0000259" key="5">
    <source>
        <dbReference type="Pfam" id="PF24827"/>
    </source>
</evidence>
<evidence type="ECO:0000313" key="7">
    <source>
        <dbReference type="Proteomes" id="UP000316095"/>
    </source>
</evidence>
<proteinExistence type="predicted"/>
<dbReference type="PIRSF" id="PIRSF039012">
    <property type="entry name" value="ASP"/>
    <property type="match status" value="1"/>
</dbReference>
<keyword evidence="2" id="KW-0479">Metal-binding</keyword>
<keyword evidence="7" id="KW-1185">Reference proteome</keyword>
<dbReference type="Proteomes" id="UP000316095">
    <property type="component" value="Unassembled WGS sequence"/>
</dbReference>
<gene>
    <name evidence="6" type="ORF">Pan54_15030</name>
</gene>
<dbReference type="EMBL" id="SJPG01000001">
    <property type="protein sequence ID" value="TWT60776.1"/>
    <property type="molecule type" value="Genomic_DNA"/>
</dbReference>
<comment type="caution">
    <text evidence="6">The sequence shown here is derived from an EMBL/GenBank/DDBJ whole genome shotgun (WGS) entry which is preliminary data.</text>
</comment>
<dbReference type="PANTHER" id="PTHR37326:SF1">
    <property type="entry name" value="BLL3975 PROTEIN"/>
    <property type="match status" value="1"/>
</dbReference>
<evidence type="ECO:0000256" key="4">
    <source>
        <dbReference type="ARBA" id="ARBA00022833"/>
    </source>
</evidence>
<dbReference type="GO" id="GO:0016811">
    <property type="term" value="F:hydrolase activity, acting on carbon-nitrogen (but not peptide) bonds, in linear amides"/>
    <property type="evidence" value="ECO:0007669"/>
    <property type="project" value="InterPro"/>
</dbReference>
<dbReference type="Gene3D" id="3.40.630.10">
    <property type="entry name" value="Zn peptidases"/>
    <property type="match status" value="1"/>
</dbReference>
<name>A0A5C5XCJ9_9PLAN</name>
<dbReference type="OrthoDB" id="9782876at2"/>
<keyword evidence="4" id="KW-0862">Zinc</keyword>
<feature type="domain" description="Succinylglutamate desuccinylase/Aspartoacylase catalytic" evidence="5">
    <location>
        <begin position="68"/>
        <end position="217"/>
    </location>
</feature>
<keyword evidence="3" id="KW-0378">Hydrolase</keyword>
<dbReference type="SUPFAM" id="SSF53187">
    <property type="entry name" value="Zn-dependent exopeptidases"/>
    <property type="match status" value="1"/>
</dbReference>
<dbReference type="GO" id="GO:0016788">
    <property type="term" value="F:hydrolase activity, acting on ester bonds"/>
    <property type="evidence" value="ECO:0007669"/>
    <property type="project" value="InterPro"/>
</dbReference>
<organism evidence="6 7">
    <name type="scientific">Rubinisphaera italica</name>
    <dbReference type="NCBI Taxonomy" id="2527969"/>
    <lineage>
        <taxon>Bacteria</taxon>
        <taxon>Pseudomonadati</taxon>
        <taxon>Planctomycetota</taxon>
        <taxon>Planctomycetia</taxon>
        <taxon>Planctomycetales</taxon>
        <taxon>Planctomycetaceae</taxon>
        <taxon>Rubinisphaera</taxon>
    </lineage>
</organism>
<sequence length="335" mass="35799">MSFRFRQQQFRGPASGPHLLITGGVHGDEFEPIAAIRRLAGMLATSNSVSQTPDAPASAPPSDKVTLLRGTLTLVPCVNEEAFLLGSRCAADNLDLARTCPGRPDGSVTKQVAHDLSQLIRNADFYIDLHTGGTEFSILPLSGYVLHSDPAVLEHQRRMARAFQLPLIWGTSPELEGRSLSVARDANVPAIYCEHGGAASCSPAGVVAYVNGCLNVLGLLEMIDRPSVDLSVPQLVEEPQPDSGHLQICNPSPVDGFFEPAVSLGDKIDADAPIGSVIDLCNDETHVVRSQHSGIVLMLRTFPRVRAGDSVGVVLAEESNERSDLQESDKGEPQV</sequence>
<dbReference type="AlphaFoldDB" id="A0A5C5XCJ9"/>
<protein>
    <submittedName>
        <fullName evidence="6">Succinylglutamate desuccinylase / Aspartoacylase family protein</fullName>
    </submittedName>
</protein>
<dbReference type="PANTHER" id="PTHR37326">
    <property type="entry name" value="BLL3975 PROTEIN"/>
    <property type="match status" value="1"/>
</dbReference>
<dbReference type="CDD" id="cd06230">
    <property type="entry name" value="M14_ASTE_ASPA_like"/>
    <property type="match status" value="1"/>
</dbReference>
<evidence type="ECO:0000256" key="1">
    <source>
        <dbReference type="ARBA" id="ARBA00001947"/>
    </source>
</evidence>
<evidence type="ECO:0000256" key="3">
    <source>
        <dbReference type="ARBA" id="ARBA00022801"/>
    </source>
</evidence>
<evidence type="ECO:0000256" key="2">
    <source>
        <dbReference type="ARBA" id="ARBA00022723"/>
    </source>
</evidence>
<accession>A0A5C5XCJ9</accession>
<reference evidence="6 7" key="1">
    <citation type="submission" date="2019-02" db="EMBL/GenBank/DDBJ databases">
        <title>Deep-cultivation of Planctomycetes and their phenomic and genomic characterization uncovers novel biology.</title>
        <authorList>
            <person name="Wiegand S."/>
            <person name="Jogler M."/>
            <person name="Boedeker C."/>
            <person name="Pinto D."/>
            <person name="Vollmers J."/>
            <person name="Rivas-Marin E."/>
            <person name="Kohn T."/>
            <person name="Peeters S.H."/>
            <person name="Heuer A."/>
            <person name="Rast P."/>
            <person name="Oberbeckmann S."/>
            <person name="Bunk B."/>
            <person name="Jeske O."/>
            <person name="Meyerdierks A."/>
            <person name="Storesund J.E."/>
            <person name="Kallscheuer N."/>
            <person name="Luecker S."/>
            <person name="Lage O.M."/>
            <person name="Pohl T."/>
            <person name="Merkel B.J."/>
            <person name="Hornburger P."/>
            <person name="Mueller R.-W."/>
            <person name="Bruemmer F."/>
            <person name="Labrenz M."/>
            <person name="Spormann A.M."/>
            <person name="Op Den Camp H."/>
            <person name="Overmann J."/>
            <person name="Amann R."/>
            <person name="Jetten M.S.M."/>
            <person name="Mascher T."/>
            <person name="Medema M.H."/>
            <person name="Devos D.P."/>
            <person name="Kaster A.-K."/>
            <person name="Ovreas L."/>
            <person name="Rohde M."/>
            <person name="Galperin M.Y."/>
            <person name="Jogler C."/>
        </authorList>
    </citation>
    <scope>NUCLEOTIDE SEQUENCE [LARGE SCALE GENOMIC DNA]</scope>
    <source>
        <strain evidence="6 7">Pan54</strain>
    </source>
</reference>
<dbReference type="RefSeq" id="WP_146502855.1">
    <property type="nucleotide sequence ID" value="NZ_SJPG01000001.1"/>
</dbReference>
<dbReference type="InterPro" id="IPR053138">
    <property type="entry name" value="N-alpha-Ac-DABA_deacetylase"/>
</dbReference>
<dbReference type="GO" id="GO:0046872">
    <property type="term" value="F:metal ion binding"/>
    <property type="evidence" value="ECO:0007669"/>
    <property type="project" value="UniProtKB-KW"/>
</dbReference>
<dbReference type="Pfam" id="PF24827">
    <property type="entry name" value="AstE_AspA_cat"/>
    <property type="match status" value="1"/>
</dbReference>
<evidence type="ECO:0000313" key="6">
    <source>
        <dbReference type="EMBL" id="TWT60776.1"/>
    </source>
</evidence>
<comment type="cofactor">
    <cofactor evidence="1">
        <name>Zn(2+)</name>
        <dbReference type="ChEBI" id="CHEBI:29105"/>
    </cofactor>
</comment>
<dbReference type="InterPro" id="IPR043795">
    <property type="entry name" value="N-alpha-Ac-DABA-like"/>
</dbReference>